<feature type="transmembrane region" description="Helical" evidence="6">
    <location>
        <begin position="144"/>
        <end position="162"/>
    </location>
</feature>
<evidence type="ECO:0008006" key="9">
    <source>
        <dbReference type="Google" id="ProtNLM"/>
    </source>
</evidence>
<feature type="transmembrane region" description="Helical" evidence="6">
    <location>
        <begin position="438"/>
        <end position="463"/>
    </location>
</feature>
<evidence type="ECO:0000256" key="2">
    <source>
        <dbReference type="ARBA" id="ARBA00022448"/>
    </source>
</evidence>
<dbReference type="PANTHER" id="PTHR48020:SF40">
    <property type="entry name" value="MAJOR FACILITATOR SUPERFAMILY (MFS) PROFILE DOMAIN-CONTAINING PROTEIN"/>
    <property type="match status" value="1"/>
</dbReference>
<feature type="transmembrane region" description="Helical" evidence="6">
    <location>
        <begin position="414"/>
        <end position="432"/>
    </location>
</feature>
<dbReference type="InterPro" id="IPR005828">
    <property type="entry name" value="MFS_sugar_transport-like"/>
</dbReference>
<feature type="transmembrane region" description="Helical" evidence="6">
    <location>
        <begin position="233"/>
        <end position="258"/>
    </location>
</feature>
<evidence type="ECO:0000256" key="4">
    <source>
        <dbReference type="ARBA" id="ARBA00022989"/>
    </source>
</evidence>
<proteinExistence type="predicted"/>
<feature type="transmembrane region" description="Helical" evidence="6">
    <location>
        <begin position="383"/>
        <end position="402"/>
    </location>
</feature>
<name>A0AAN4T7Y9_ASPLE</name>
<dbReference type="EMBL" id="BCLY01000004">
    <property type="protein sequence ID" value="GAQ04189.1"/>
    <property type="molecule type" value="Genomic_DNA"/>
</dbReference>
<feature type="transmembrane region" description="Helical" evidence="6">
    <location>
        <begin position="264"/>
        <end position="283"/>
    </location>
</feature>
<keyword evidence="2" id="KW-0813">Transport</keyword>
<protein>
    <recommendedName>
        <fullName evidence="9">Major facilitator superfamily (MFS) profile domain-containing protein</fullName>
    </recommendedName>
</protein>
<dbReference type="Pfam" id="PF00083">
    <property type="entry name" value="Sugar_tr"/>
    <property type="match status" value="1"/>
</dbReference>
<keyword evidence="5 6" id="KW-0472">Membrane</keyword>
<feature type="transmembrane region" description="Helical" evidence="6">
    <location>
        <begin position="114"/>
        <end position="132"/>
    </location>
</feature>
<dbReference type="InterPro" id="IPR036259">
    <property type="entry name" value="MFS_trans_sf"/>
</dbReference>
<evidence type="ECO:0000256" key="5">
    <source>
        <dbReference type="ARBA" id="ARBA00023136"/>
    </source>
</evidence>
<comment type="caution">
    <text evidence="7">The sequence shown here is derived from an EMBL/GenBank/DDBJ whole genome shotgun (WGS) entry which is preliminary data.</text>
</comment>
<dbReference type="Gene3D" id="1.20.1250.20">
    <property type="entry name" value="MFS general substrate transporter like domains"/>
    <property type="match status" value="1"/>
</dbReference>
<accession>A0AAN4T7Y9</accession>
<dbReference type="SUPFAM" id="SSF103473">
    <property type="entry name" value="MFS general substrate transporter"/>
    <property type="match status" value="1"/>
</dbReference>
<feature type="transmembrane region" description="Helical" evidence="6">
    <location>
        <begin position="509"/>
        <end position="530"/>
    </location>
</feature>
<feature type="transmembrane region" description="Helical" evidence="6">
    <location>
        <begin position="345"/>
        <end position="363"/>
    </location>
</feature>
<keyword evidence="4 6" id="KW-1133">Transmembrane helix</keyword>
<evidence type="ECO:0000256" key="6">
    <source>
        <dbReference type="SAM" id="Phobius"/>
    </source>
</evidence>
<dbReference type="GO" id="GO:0022857">
    <property type="term" value="F:transmembrane transporter activity"/>
    <property type="evidence" value="ECO:0007669"/>
    <property type="project" value="InterPro"/>
</dbReference>
<sequence>MSTSRSEVHGVRSAVESTECAVDDNDGIRGARSDFGHHDPEFRSREIIRNVDEFATKYDLGDIRPILRQGALLLDNPDSYMQREDLTEEDRAALASERFSQSGHVLFANSRSDYALHVGAFALGFAVAVLMLKSRINPYLEVTQSVLILLRSFALMAGTWLAHPLDTSVGRRGAACIAAVGMVTAGLGRSLLQEQHAIYTVDTIYFAGCGIIECELLLYLAETSLPSSRGAVVSRWLSLHGVGAATGSITAVVVSNVADVSSSITGLLVAIPGATCLLCFWTLPESPRLCIAQEDMRSAYETMCRLTKVKVQAARDIYQIYISAETGHHNLGLRDFLTVPSLRRAALSSAGVALAVTLLSIGVETPQPGVLSNILTYAAESGPLKVILMLLAAIFLIRMYWILNRSSSLKRRRLQLLVQLAMVAFLILSQPVCEQRWWIAIRCAASYMLEGFIGISRIIAATYTAELFPLRYRTLGMALGTSVAFSSNAILLLIDLYLPFSSVFVKISYPFVAFVLCVHVSALIAVYFLMVDTHGQTLEEISAGFETPMRKIWAYRMRLELPHILKRSLFWKRAQLQPFEESRYNTGGIALSTTGHSDFP</sequence>
<dbReference type="InterPro" id="IPR050814">
    <property type="entry name" value="Myo-inositol_Transporter"/>
</dbReference>
<dbReference type="PANTHER" id="PTHR48020">
    <property type="entry name" value="PROTON MYO-INOSITOL COTRANSPORTER"/>
    <property type="match status" value="1"/>
</dbReference>
<gene>
    <name evidence="7" type="ORF">ALT_1510</name>
</gene>
<evidence type="ECO:0000313" key="8">
    <source>
        <dbReference type="Proteomes" id="UP000051487"/>
    </source>
</evidence>
<organism evidence="7 8">
    <name type="scientific">Aspergillus lentulus</name>
    <dbReference type="NCBI Taxonomy" id="293939"/>
    <lineage>
        <taxon>Eukaryota</taxon>
        <taxon>Fungi</taxon>
        <taxon>Dikarya</taxon>
        <taxon>Ascomycota</taxon>
        <taxon>Pezizomycotina</taxon>
        <taxon>Eurotiomycetes</taxon>
        <taxon>Eurotiomycetidae</taxon>
        <taxon>Eurotiales</taxon>
        <taxon>Aspergillaceae</taxon>
        <taxon>Aspergillus</taxon>
        <taxon>Aspergillus subgen. Fumigati</taxon>
    </lineage>
</organism>
<dbReference type="AlphaFoldDB" id="A0AAN4T7Y9"/>
<comment type="subcellular location">
    <subcellularLocation>
        <location evidence="1">Membrane</location>
    </subcellularLocation>
</comment>
<feature type="transmembrane region" description="Helical" evidence="6">
    <location>
        <begin position="204"/>
        <end position="221"/>
    </location>
</feature>
<dbReference type="Proteomes" id="UP000051487">
    <property type="component" value="Unassembled WGS sequence"/>
</dbReference>
<evidence type="ECO:0000256" key="3">
    <source>
        <dbReference type="ARBA" id="ARBA00022692"/>
    </source>
</evidence>
<keyword evidence="3 6" id="KW-0812">Transmembrane</keyword>
<evidence type="ECO:0000313" key="7">
    <source>
        <dbReference type="EMBL" id="GAQ04189.1"/>
    </source>
</evidence>
<evidence type="ECO:0000256" key="1">
    <source>
        <dbReference type="ARBA" id="ARBA00004370"/>
    </source>
</evidence>
<feature type="transmembrane region" description="Helical" evidence="6">
    <location>
        <begin position="475"/>
        <end position="497"/>
    </location>
</feature>
<dbReference type="GO" id="GO:0016020">
    <property type="term" value="C:membrane"/>
    <property type="evidence" value="ECO:0007669"/>
    <property type="project" value="UniProtKB-SubCell"/>
</dbReference>
<feature type="transmembrane region" description="Helical" evidence="6">
    <location>
        <begin position="174"/>
        <end position="192"/>
    </location>
</feature>
<reference evidence="7 8" key="1">
    <citation type="submission" date="2015-11" db="EMBL/GenBank/DDBJ databases">
        <title>Aspergillus lentulus strain IFM 54703T.</title>
        <authorList>
            <person name="Kusuya Y."/>
            <person name="Sakai K."/>
            <person name="Kamei K."/>
            <person name="Takahashi H."/>
            <person name="Yaguchi T."/>
        </authorList>
    </citation>
    <scope>NUCLEOTIDE SEQUENCE [LARGE SCALE GENOMIC DNA]</scope>
    <source>
        <strain evidence="7 8">IFM 54703</strain>
    </source>
</reference>